<evidence type="ECO:0000313" key="3">
    <source>
        <dbReference type="EMBL" id="EKX46884.1"/>
    </source>
</evidence>
<sequence length="122" mass="14581">MFDGQYDSDSHAQTTESVVLEEELPEDYEPTEDEILEYAKWLGMDPDEDKALFWIAREGLKAPLPENWKPCKTGDDEIYYFNFATGESVWDHPCDEYYRNLFKDEKDRLIEVRFFIEFMQIT</sequence>
<dbReference type="EMBL" id="JH992992">
    <property type="protein sequence ID" value="EKX46884.1"/>
    <property type="molecule type" value="Genomic_DNA"/>
</dbReference>
<dbReference type="InterPro" id="IPR036020">
    <property type="entry name" value="WW_dom_sf"/>
</dbReference>
<keyword evidence="5" id="KW-1185">Reference proteome</keyword>
<dbReference type="KEGG" id="gtt:GUITHDRAFT_70094"/>
<dbReference type="HOGENOM" id="CLU_165114_0_0_1"/>
<name>L1JFH0_GUITC</name>
<protein>
    <recommendedName>
        <fullName evidence="2">WW domain-containing protein</fullName>
    </recommendedName>
</protein>
<dbReference type="eggNOG" id="ENOG502QR4A">
    <property type="taxonomic scope" value="Eukaryota"/>
</dbReference>
<dbReference type="RefSeq" id="XP_005833864.1">
    <property type="nucleotide sequence ID" value="XM_005833807.1"/>
</dbReference>
<dbReference type="Gene3D" id="3.30.1470.10">
    <property type="entry name" value="Photosystem I PsaD, reaction center subunit II"/>
    <property type="match status" value="1"/>
</dbReference>
<dbReference type="InterPro" id="IPR053233">
    <property type="entry name" value="ABRA-related"/>
</dbReference>
<dbReference type="EnsemblProtists" id="EKX46884">
    <property type="protein sequence ID" value="EKX46884"/>
    <property type="gene ID" value="GUITHDRAFT_70094"/>
</dbReference>
<evidence type="ECO:0000256" key="1">
    <source>
        <dbReference type="SAM" id="MobiDB-lite"/>
    </source>
</evidence>
<dbReference type="PANTHER" id="PTHR21715">
    <property type="entry name" value="RH04127P"/>
    <property type="match status" value="1"/>
</dbReference>
<dbReference type="CDD" id="cd00201">
    <property type="entry name" value="WW"/>
    <property type="match status" value="1"/>
</dbReference>
<dbReference type="PaxDb" id="55529-EKX46884"/>
<organism evidence="3">
    <name type="scientific">Guillardia theta (strain CCMP2712)</name>
    <name type="common">Cryptophyte</name>
    <dbReference type="NCBI Taxonomy" id="905079"/>
    <lineage>
        <taxon>Eukaryota</taxon>
        <taxon>Cryptophyceae</taxon>
        <taxon>Pyrenomonadales</taxon>
        <taxon>Geminigeraceae</taxon>
        <taxon>Guillardia</taxon>
    </lineage>
</organism>
<feature type="domain" description="WW" evidence="2">
    <location>
        <begin position="62"/>
        <end position="95"/>
    </location>
</feature>
<dbReference type="AlphaFoldDB" id="L1JFH0"/>
<dbReference type="SMART" id="SM00456">
    <property type="entry name" value="WW"/>
    <property type="match status" value="1"/>
</dbReference>
<dbReference type="Pfam" id="PF00397">
    <property type="entry name" value="WW"/>
    <property type="match status" value="1"/>
</dbReference>
<reference evidence="5" key="2">
    <citation type="submission" date="2012-11" db="EMBL/GenBank/DDBJ databases">
        <authorList>
            <person name="Kuo A."/>
            <person name="Curtis B.A."/>
            <person name="Tanifuji G."/>
            <person name="Burki F."/>
            <person name="Gruber A."/>
            <person name="Irimia M."/>
            <person name="Maruyama S."/>
            <person name="Arias M.C."/>
            <person name="Ball S.G."/>
            <person name="Gile G.H."/>
            <person name="Hirakawa Y."/>
            <person name="Hopkins J.F."/>
            <person name="Rensing S.A."/>
            <person name="Schmutz J."/>
            <person name="Symeonidi A."/>
            <person name="Elias M."/>
            <person name="Eveleigh R.J."/>
            <person name="Herman E.K."/>
            <person name="Klute M.J."/>
            <person name="Nakayama T."/>
            <person name="Obornik M."/>
            <person name="Reyes-Prieto A."/>
            <person name="Armbrust E.V."/>
            <person name="Aves S.J."/>
            <person name="Beiko R.G."/>
            <person name="Coutinho P."/>
            <person name="Dacks J.B."/>
            <person name="Durnford D.G."/>
            <person name="Fast N.M."/>
            <person name="Green B.R."/>
            <person name="Grisdale C."/>
            <person name="Hempe F."/>
            <person name="Henrissat B."/>
            <person name="Hoppner M.P."/>
            <person name="Ishida K.-I."/>
            <person name="Kim E."/>
            <person name="Koreny L."/>
            <person name="Kroth P.G."/>
            <person name="Liu Y."/>
            <person name="Malik S.-B."/>
            <person name="Maier U.G."/>
            <person name="McRose D."/>
            <person name="Mock T."/>
            <person name="Neilson J.A."/>
            <person name="Onodera N.T."/>
            <person name="Poole A.M."/>
            <person name="Pritham E.J."/>
            <person name="Richards T.A."/>
            <person name="Rocap G."/>
            <person name="Roy S.W."/>
            <person name="Sarai C."/>
            <person name="Schaack S."/>
            <person name="Shirato S."/>
            <person name="Slamovits C.H."/>
            <person name="Spencer D.F."/>
            <person name="Suzuki S."/>
            <person name="Worden A.Z."/>
            <person name="Zauner S."/>
            <person name="Barry K."/>
            <person name="Bell C."/>
            <person name="Bharti A.K."/>
            <person name="Crow J.A."/>
            <person name="Grimwood J."/>
            <person name="Kramer R."/>
            <person name="Lindquist E."/>
            <person name="Lucas S."/>
            <person name="Salamov A."/>
            <person name="McFadden G.I."/>
            <person name="Lane C.E."/>
            <person name="Keeling P.J."/>
            <person name="Gray M.W."/>
            <person name="Grigoriev I.V."/>
            <person name="Archibald J.M."/>
        </authorList>
    </citation>
    <scope>NUCLEOTIDE SEQUENCE</scope>
    <source>
        <strain evidence="5">CCMP2712</strain>
    </source>
</reference>
<dbReference type="SUPFAM" id="SSF51045">
    <property type="entry name" value="WW domain"/>
    <property type="match status" value="1"/>
</dbReference>
<dbReference type="OMA" id="DLMWIAK"/>
<dbReference type="Proteomes" id="UP000011087">
    <property type="component" value="Unassembled WGS sequence"/>
</dbReference>
<dbReference type="GeneID" id="17303634"/>
<evidence type="ECO:0000313" key="4">
    <source>
        <dbReference type="EnsemblProtists" id="EKX46884"/>
    </source>
</evidence>
<dbReference type="InterPro" id="IPR001202">
    <property type="entry name" value="WW_dom"/>
</dbReference>
<reference evidence="4" key="3">
    <citation type="submission" date="2016-03" db="UniProtKB">
        <authorList>
            <consortium name="EnsemblProtists"/>
        </authorList>
    </citation>
    <scope>IDENTIFICATION</scope>
</reference>
<evidence type="ECO:0000313" key="5">
    <source>
        <dbReference type="Proteomes" id="UP000011087"/>
    </source>
</evidence>
<feature type="region of interest" description="Disordered" evidence="1">
    <location>
        <begin position="1"/>
        <end position="26"/>
    </location>
</feature>
<dbReference type="STRING" id="905079.L1JFH0"/>
<proteinExistence type="predicted"/>
<dbReference type="PROSITE" id="PS50020">
    <property type="entry name" value="WW_DOMAIN_2"/>
    <property type="match status" value="1"/>
</dbReference>
<dbReference type="PANTHER" id="PTHR21715:SF0">
    <property type="entry name" value="RH04127P"/>
    <property type="match status" value="1"/>
</dbReference>
<dbReference type="OrthoDB" id="6344460at2759"/>
<reference evidence="3 5" key="1">
    <citation type="journal article" date="2012" name="Nature">
        <title>Algal genomes reveal evolutionary mosaicism and the fate of nucleomorphs.</title>
        <authorList>
            <consortium name="DOE Joint Genome Institute"/>
            <person name="Curtis B.A."/>
            <person name="Tanifuji G."/>
            <person name="Burki F."/>
            <person name="Gruber A."/>
            <person name="Irimia M."/>
            <person name="Maruyama S."/>
            <person name="Arias M.C."/>
            <person name="Ball S.G."/>
            <person name="Gile G.H."/>
            <person name="Hirakawa Y."/>
            <person name="Hopkins J.F."/>
            <person name="Kuo A."/>
            <person name="Rensing S.A."/>
            <person name="Schmutz J."/>
            <person name="Symeonidi A."/>
            <person name="Elias M."/>
            <person name="Eveleigh R.J."/>
            <person name="Herman E.K."/>
            <person name="Klute M.J."/>
            <person name="Nakayama T."/>
            <person name="Obornik M."/>
            <person name="Reyes-Prieto A."/>
            <person name="Armbrust E.V."/>
            <person name="Aves S.J."/>
            <person name="Beiko R.G."/>
            <person name="Coutinho P."/>
            <person name="Dacks J.B."/>
            <person name="Durnford D.G."/>
            <person name="Fast N.M."/>
            <person name="Green B.R."/>
            <person name="Grisdale C.J."/>
            <person name="Hempel F."/>
            <person name="Henrissat B."/>
            <person name="Hoppner M.P."/>
            <person name="Ishida K."/>
            <person name="Kim E."/>
            <person name="Koreny L."/>
            <person name="Kroth P.G."/>
            <person name="Liu Y."/>
            <person name="Malik S.B."/>
            <person name="Maier U.G."/>
            <person name="McRose D."/>
            <person name="Mock T."/>
            <person name="Neilson J.A."/>
            <person name="Onodera N.T."/>
            <person name="Poole A.M."/>
            <person name="Pritham E.J."/>
            <person name="Richards T.A."/>
            <person name="Rocap G."/>
            <person name="Roy S.W."/>
            <person name="Sarai C."/>
            <person name="Schaack S."/>
            <person name="Shirato S."/>
            <person name="Slamovits C.H."/>
            <person name="Spencer D.F."/>
            <person name="Suzuki S."/>
            <person name="Worden A.Z."/>
            <person name="Zauner S."/>
            <person name="Barry K."/>
            <person name="Bell C."/>
            <person name="Bharti A.K."/>
            <person name="Crow J.A."/>
            <person name="Grimwood J."/>
            <person name="Kramer R."/>
            <person name="Lindquist E."/>
            <person name="Lucas S."/>
            <person name="Salamov A."/>
            <person name="McFadden G.I."/>
            <person name="Lane C.E."/>
            <person name="Keeling P.J."/>
            <person name="Gray M.W."/>
            <person name="Grigoriev I.V."/>
            <person name="Archibald J.M."/>
        </authorList>
    </citation>
    <scope>NUCLEOTIDE SEQUENCE</scope>
    <source>
        <strain evidence="3 5">CCMP2712</strain>
    </source>
</reference>
<gene>
    <name evidence="3" type="ORF">GUITHDRAFT_70094</name>
</gene>
<evidence type="ECO:0000259" key="2">
    <source>
        <dbReference type="PROSITE" id="PS50020"/>
    </source>
</evidence>
<accession>L1JFH0</accession>